<keyword evidence="1" id="KW-0540">Nuclease</keyword>
<dbReference type="InterPro" id="IPR002071">
    <property type="entry name" value="Thermonucl_AS"/>
</dbReference>
<feature type="chain" id="PRO_5046430129" evidence="4">
    <location>
        <begin position="19"/>
        <end position="212"/>
    </location>
</feature>
<sequence>MRQLTILLLTLLPSLTLALEGKVVSVSDGDTLTLLTGSKQQVKIRLAEIDTPEKAQPYGQKAKQALSNMVFQKNVKAEVQTKDRYGRSIAHIYLGKTWVNAELVKQGAAWVYDHYSDSKELKQYESEAKSAKRGIWTLPAAEQVPPWEWRRNKRAMAQSKAKDDYKHAFACGNKKYCKQMTSCEEAKFYLNQCNLTRLDRDKDGVPCESLCR</sequence>
<dbReference type="SMART" id="SM00894">
    <property type="entry name" value="Excalibur"/>
    <property type="match status" value="1"/>
</dbReference>
<comment type="caution">
    <text evidence="6">The sequence shown here is derived from an EMBL/GenBank/DDBJ whole genome shotgun (WGS) entry which is preliminary data.</text>
</comment>
<feature type="domain" description="TNase-like" evidence="5">
    <location>
        <begin position="17"/>
        <end position="138"/>
    </location>
</feature>
<keyword evidence="3" id="KW-0378">Hydrolase</keyword>
<dbReference type="InterPro" id="IPR016071">
    <property type="entry name" value="Staphylococal_nuclease_OB-fold"/>
</dbReference>
<name>A0ABT5U6M5_9GAMM</name>
<dbReference type="PANTHER" id="PTHR12302:SF3">
    <property type="entry name" value="SERINE_THREONINE-PROTEIN KINASE 31"/>
    <property type="match status" value="1"/>
</dbReference>
<evidence type="ECO:0000256" key="1">
    <source>
        <dbReference type="ARBA" id="ARBA00022722"/>
    </source>
</evidence>
<keyword evidence="7" id="KW-1185">Reference proteome</keyword>
<accession>A0ABT5U6M5</accession>
<keyword evidence="4" id="KW-0732">Signal</keyword>
<dbReference type="Gene3D" id="2.40.50.90">
    <property type="match status" value="1"/>
</dbReference>
<dbReference type="PROSITE" id="PS50830">
    <property type="entry name" value="TNASE_3"/>
    <property type="match status" value="1"/>
</dbReference>
<dbReference type="EMBL" id="JAPMOU010000005">
    <property type="protein sequence ID" value="MDE1461626.1"/>
    <property type="molecule type" value="Genomic_DNA"/>
</dbReference>
<dbReference type="CDD" id="cd00175">
    <property type="entry name" value="SNc"/>
    <property type="match status" value="1"/>
</dbReference>
<keyword evidence="2" id="KW-0255">Endonuclease</keyword>
<dbReference type="InterPro" id="IPR035437">
    <property type="entry name" value="SNase_OB-fold_sf"/>
</dbReference>
<dbReference type="PROSITE" id="PS01123">
    <property type="entry name" value="TNASE_1"/>
    <property type="match status" value="1"/>
</dbReference>
<dbReference type="Proteomes" id="UP001528823">
    <property type="component" value="Unassembled WGS sequence"/>
</dbReference>
<dbReference type="RefSeq" id="WP_274687985.1">
    <property type="nucleotide sequence ID" value="NZ_JAPMOU010000005.1"/>
</dbReference>
<reference evidence="6 7" key="1">
    <citation type="submission" date="2022-11" db="EMBL/GenBank/DDBJ databases">
        <title>Spartinivicinus poritis sp. nov., isolated from scleractinian coral Porites lutea.</title>
        <authorList>
            <person name="Zhang G."/>
            <person name="Cai L."/>
            <person name="Wei Q."/>
        </authorList>
    </citation>
    <scope>NUCLEOTIDE SEQUENCE [LARGE SCALE GENOMIC DNA]</scope>
    <source>
        <strain evidence="6 7">A2-2</strain>
    </source>
</reference>
<evidence type="ECO:0000313" key="7">
    <source>
        <dbReference type="Proteomes" id="UP001528823"/>
    </source>
</evidence>
<evidence type="ECO:0000259" key="5">
    <source>
        <dbReference type="PROSITE" id="PS50830"/>
    </source>
</evidence>
<dbReference type="SMART" id="SM00318">
    <property type="entry name" value="SNc"/>
    <property type="match status" value="1"/>
</dbReference>
<evidence type="ECO:0000256" key="4">
    <source>
        <dbReference type="SAM" id="SignalP"/>
    </source>
</evidence>
<proteinExistence type="predicted"/>
<feature type="signal peptide" evidence="4">
    <location>
        <begin position="1"/>
        <end position="18"/>
    </location>
</feature>
<dbReference type="InterPro" id="IPR008613">
    <property type="entry name" value="Excalibur_Ca-bd_domain"/>
</dbReference>
<evidence type="ECO:0000256" key="2">
    <source>
        <dbReference type="ARBA" id="ARBA00022759"/>
    </source>
</evidence>
<evidence type="ECO:0000256" key="3">
    <source>
        <dbReference type="ARBA" id="ARBA00022801"/>
    </source>
</evidence>
<dbReference type="Pfam" id="PF05901">
    <property type="entry name" value="Excalibur"/>
    <property type="match status" value="1"/>
</dbReference>
<protein>
    <submittedName>
        <fullName evidence="6">Thermonuclease family protein</fullName>
    </submittedName>
</protein>
<dbReference type="PANTHER" id="PTHR12302">
    <property type="entry name" value="EBNA2 BINDING PROTEIN P100"/>
    <property type="match status" value="1"/>
</dbReference>
<dbReference type="SUPFAM" id="SSF50199">
    <property type="entry name" value="Staphylococcal nuclease"/>
    <property type="match status" value="1"/>
</dbReference>
<gene>
    <name evidence="6" type="ORF">ORQ98_06560</name>
</gene>
<dbReference type="Pfam" id="PF00565">
    <property type="entry name" value="SNase"/>
    <property type="match status" value="1"/>
</dbReference>
<evidence type="ECO:0000313" key="6">
    <source>
        <dbReference type="EMBL" id="MDE1461626.1"/>
    </source>
</evidence>
<organism evidence="6 7">
    <name type="scientific">Spartinivicinus poritis</name>
    <dbReference type="NCBI Taxonomy" id="2994640"/>
    <lineage>
        <taxon>Bacteria</taxon>
        <taxon>Pseudomonadati</taxon>
        <taxon>Pseudomonadota</taxon>
        <taxon>Gammaproteobacteria</taxon>
        <taxon>Oceanospirillales</taxon>
        <taxon>Zooshikellaceae</taxon>
        <taxon>Spartinivicinus</taxon>
    </lineage>
</organism>